<name>A0A832MMM3_9THEM</name>
<reference evidence="9" key="1">
    <citation type="journal article" date="2020" name="mSystems">
        <title>Genome- and Community-Level Interaction Insights into Carbon Utilization and Element Cycling Functions of Hydrothermarchaeota in Hydrothermal Sediment.</title>
        <authorList>
            <person name="Zhou Z."/>
            <person name="Liu Y."/>
            <person name="Xu W."/>
            <person name="Pan J."/>
            <person name="Luo Z.H."/>
            <person name="Li M."/>
        </authorList>
    </citation>
    <scope>NUCLEOTIDE SEQUENCE [LARGE SCALE GENOMIC DNA]</scope>
    <source>
        <strain evidence="9">SpSt-86</strain>
    </source>
</reference>
<protein>
    <recommendedName>
        <fullName evidence="8">DarT domain-containing protein</fullName>
    </recommendedName>
</protein>
<evidence type="ECO:0000256" key="2">
    <source>
        <dbReference type="ARBA" id="ARBA00022676"/>
    </source>
</evidence>
<evidence type="ECO:0000256" key="6">
    <source>
        <dbReference type="PROSITE-ProRule" id="PRU01362"/>
    </source>
</evidence>
<keyword evidence="3" id="KW-0808">Transferase</keyword>
<keyword evidence="1 6" id="KW-1277">Toxin-antitoxin system</keyword>
<comment type="similarity">
    <text evidence="6">Belongs to the DarT ADP-ribosyltransferase family.</text>
</comment>
<keyword evidence="5 6" id="KW-0238">DNA-binding</keyword>
<proteinExistence type="inferred from homology"/>
<evidence type="ECO:0000256" key="1">
    <source>
        <dbReference type="ARBA" id="ARBA00022649"/>
    </source>
</evidence>
<organism evidence="9">
    <name type="scientific">Pseudothermotoga hypogea</name>
    <dbReference type="NCBI Taxonomy" id="57487"/>
    <lineage>
        <taxon>Bacteria</taxon>
        <taxon>Thermotogati</taxon>
        <taxon>Thermotogota</taxon>
        <taxon>Thermotogae</taxon>
        <taxon>Thermotogales</taxon>
        <taxon>Thermotogaceae</taxon>
        <taxon>Pseudothermotoga</taxon>
    </lineage>
</organism>
<keyword evidence="4" id="KW-0548">Nucleotidyltransferase</keyword>
<dbReference type="GO" id="GO:0003677">
    <property type="term" value="F:DNA binding"/>
    <property type="evidence" value="ECO:0007669"/>
    <property type="project" value="UniProtKB-UniRule"/>
</dbReference>
<comment type="caution">
    <text evidence="9">The sequence shown here is derived from an EMBL/GenBank/DDBJ whole genome shotgun (WGS) entry which is preliminary data.</text>
</comment>
<dbReference type="PROSITE" id="PS52018">
    <property type="entry name" value="DART"/>
    <property type="match status" value="1"/>
</dbReference>
<evidence type="ECO:0000256" key="7">
    <source>
        <dbReference type="SAM" id="MobiDB-lite"/>
    </source>
</evidence>
<feature type="compositionally biased region" description="Basic and acidic residues" evidence="7">
    <location>
        <begin position="167"/>
        <end position="185"/>
    </location>
</feature>
<dbReference type="GO" id="GO:0016757">
    <property type="term" value="F:glycosyltransferase activity"/>
    <property type="evidence" value="ECO:0007669"/>
    <property type="project" value="UniProtKB-KW"/>
</dbReference>
<dbReference type="AlphaFoldDB" id="A0A832MMM3"/>
<dbReference type="GO" id="GO:0016779">
    <property type="term" value="F:nucleotidyltransferase activity"/>
    <property type="evidence" value="ECO:0007669"/>
    <property type="project" value="UniProtKB-KW"/>
</dbReference>
<evidence type="ECO:0000256" key="5">
    <source>
        <dbReference type="ARBA" id="ARBA00023125"/>
    </source>
</evidence>
<evidence type="ECO:0000256" key="3">
    <source>
        <dbReference type="ARBA" id="ARBA00022679"/>
    </source>
</evidence>
<evidence type="ECO:0000256" key="4">
    <source>
        <dbReference type="ARBA" id="ARBA00022695"/>
    </source>
</evidence>
<evidence type="ECO:0000313" key="9">
    <source>
        <dbReference type="EMBL" id="HGZ79466.1"/>
    </source>
</evidence>
<feature type="domain" description="DarT" evidence="8">
    <location>
        <begin position="19"/>
        <end position="209"/>
    </location>
</feature>
<comment type="caution">
    <text evidence="6">Lacks conserved residue(s) required for the propagation of feature annotation.</text>
</comment>
<accession>A0A832MMM3</accession>
<dbReference type="InterPro" id="IPR029494">
    <property type="entry name" value="DarT"/>
</dbReference>
<sequence>MHGKINDEIKREAEKRGIQYLVHFTRSCNISGILKRGILPVVYHQRYEVMSVTNDPNRYDDQTDSVSLSIPFPDCKMFFKQRCKEPYEKCVALLPKSDMLWCKDRTFHRTNAASNQMRRMPVEEKKTLNAFNSMFYDDQLGLCTEALYSPMAGNIAKKGSLRSQQSRTERRERTVHGPIEKSPGEAIADPRLREGKALIGFRYAGVMWD</sequence>
<evidence type="ECO:0000259" key="8">
    <source>
        <dbReference type="PROSITE" id="PS52018"/>
    </source>
</evidence>
<keyword evidence="2" id="KW-0328">Glycosyltransferase</keyword>
<feature type="region of interest" description="Disordered" evidence="7">
    <location>
        <begin position="158"/>
        <end position="185"/>
    </location>
</feature>
<gene>
    <name evidence="9" type="ORF">ENW55_05745</name>
</gene>
<dbReference type="EMBL" id="DTKQ01000042">
    <property type="protein sequence ID" value="HGZ79466.1"/>
    <property type="molecule type" value="Genomic_DNA"/>
</dbReference>